<dbReference type="Pfam" id="PF02949">
    <property type="entry name" value="7tm_6"/>
    <property type="match status" value="1"/>
</dbReference>
<dbReference type="EMBL" id="JADYXP020000009">
    <property type="protein sequence ID" value="KAL0117079.1"/>
    <property type="molecule type" value="Genomic_DNA"/>
</dbReference>
<feature type="transmembrane region" description="Helical" evidence="9">
    <location>
        <begin position="195"/>
        <end position="221"/>
    </location>
</feature>
<evidence type="ECO:0000256" key="8">
    <source>
        <dbReference type="ARBA" id="ARBA00023224"/>
    </source>
</evidence>
<keyword evidence="2 9" id="KW-0716">Sensory transduction</keyword>
<comment type="similarity">
    <text evidence="9">Belongs to the insect chemoreceptor superfamily. Heteromeric odorant receptor channel (TC 1.A.69) family.</text>
</comment>
<keyword evidence="3 9" id="KW-0812">Transmembrane</keyword>
<dbReference type="GO" id="GO:0007165">
    <property type="term" value="P:signal transduction"/>
    <property type="evidence" value="ECO:0007669"/>
    <property type="project" value="UniProtKB-KW"/>
</dbReference>
<protein>
    <recommendedName>
        <fullName evidence="9">Odorant receptor</fullName>
    </recommendedName>
</protein>
<feature type="transmembrane region" description="Helical" evidence="9">
    <location>
        <begin position="47"/>
        <end position="70"/>
    </location>
</feature>
<accession>A0AAW2FPQ1</accession>
<gene>
    <name evidence="10" type="ORF">PUN28_010136</name>
</gene>
<dbReference type="InterPro" id="IPR004117">
    <property type="entry name" value="7tm6_olfct_rcpt"/>
</dbReference>
<name>A0AAW2FPQ1_9HYME</name>
<dbReference type="Proteomes" id="UP001430953">
    <property type="component" value="Unassembled WGS sequence"/>
</dbReference>
<evidence type="ECO:0000256" key="7">
    <source>
        <dbReference type="ARBA" id="ARBA00023170"/>
    </source>
</evidence>
<evidence type="ECO:0000256" key="3">
    <source>
        <dbReference type="ARBA" id="ARBA00022692"/>
    </source>
</evidence>
<evidence type="ECO:0000256" key="5">
    <source>
        <dbReference type="ARBA" id="ARBA00022989"/>
    </source>
</evidence>
<evidence type="ECO:0000256" key="6">
    <source>
        <dbReference type="ARBA" id="ARBA00023136"/>
    </source>
</evidence>
<dbReference type="PANTHER" id="PTHR21137">
    <property type="entry name" value="ODORANT RECEPTOR"/>
    <property type="match status" value="1"/>
</dbReference>
<keyword evidence="6 9" id="KW-0472">Membrane</keyword>
<dbReference type="GO" id="GO:0004984">
    <property type="term" value="F:olfactory receptor activity"/>
    <property type="evidence" value="ECO:0007669"/>
    <property type="project" value="InterPro"/>
</dbReference>
<sequence length="403" mass="46117">MVKMPRNLSHQNDILYITRPTRNILLALGAWPSIGKERSVYPRVHNLFLIFISYALLSSDIIPGVLYWLIEGTARIRLQMIPLLLYDVMSASQYGIFIFRYDQLRRCLKHVEEDWQNVLTADTRDIMLKSARMGKRLVTICGVFMYSGSLTFRIIIPLSQGKIVTDQNATIRQFASPGYYFSLDVQASPVYETVFIIQCLTGLITVSVATSACGLTAIFVVHACGQLKILIDLMRDLVQKQWKNECEVNEKLIKVVEHQIRVRNFLRLVQDTLQEVYLMEVLVNTVTICLLVYFMLVDWQSRNITILCSYVISITNVIIHIFLFCYTGEQLSTQAEKVAITSCELEWYRLPDKKARSIVLLMIMSNAPTKISAGKFVDLSLKTFGDVMKTAGAYFNMLRNVVE</sequence>
<feature type="transmembrane region" description="Helical" evidence="9">
    <location>
        <begin position="137"/>
        <end position="156"/>
    </location>
</feature>
<evidence type="ECO:0000313" key="11">
    <source>
        <dbReference type="Proteomes" id="UP001430953"/>
    </source>
</evidence>
<reference evidence="10 11" key="1">
    <citation type="submission" date="2023-03" db="EMBL/GenBank/DDBJ databases">
        <title>High recombination rates correlate with genetic variation in Cardiocondyla obscurior ants.</title>
        <authorList>
            <person name="Errbii M."/>
        </authorList>
    </citation>
    <scope>NUCLEOTIDE SEQUENCE [LARGE SCALE GENOMIC DNA]</scope>
    <source>
        <strain evidence="10">Alpha-2009</strain>
        <tissue evidence="10">Whole body</tissue>
    </source>
</reference>
<comment type="caution">
    <text evidence="10">The sequence shown here is derived from an EMBL/GenBank/DDBJ whole genome shotgun (WGS) entry which is preliminary data.</text>
</comment>
<keyword evidence="7 9" id="KW-0675">Receptor</keyword>
<keyword evidence="11" id="KW-1185">Reference proteome</keyword>
<keyword evidence="4 9" id="KW-0552">Olfaction</keyword>
<evidence type="ECO:0000313" key="10">
    <source>
        <dbReference type="EMBL" id="KAL0117079.1"/>
    </source>
</evidence>
<dbReference type="GO" id="GO:0005886">
    <property type="term" value="C:plasma membrane"/>
    <property type="evidence" value="ECO:0007669"/>
    <property type="project" value="UniProtKB-SubCell"/>
</dbReference>
<comment type="subcellular location">
    <subcellularLocation>
        <location evidence="9">Cell membrane</location>
        <topology evidence="9">Multi-pass membrane protein</topology>
    </subcellularLocation>
    <subcellularLocation>
        <location evidence="1">Membrane</location>
        <topology evidence="1">Multi-pass membrane protein</topology>
    </subcellularLocation>
</comment>
<evidence type="ECO:0000256" key="9">
    <source>
        <dbReference type="RuleBase" id="RU351113"/>
    </source>
</evidence>
<organism evidence="10 11">
    <name type="scientific">Cardiocondyla obscurior</name>
    <dbReference type="NCBI Taxonomy" id="286306"/>
    <lineage>
        <taxon>Eukaryota</taxon>
        <taxon>Metazoa</taxon>
        <taxon>Ecdysozoa</taxon>
        <taxon>Arthropoda</taxon>
        <taxon>Hexapoda</taxon>
        <taxon>Insecta</taxon>
        <taxon>Pterygota</taxon>
        <taxon>Neoptera</taxon>
        <taxon>Endopterygota</taxon>
        <taxon>Hymenoptera</taxon>
        <taxon>Apocrita</taxon>
        <taxon>Aculeata</taxon>
        <taxon>Formicoidea</taxon>
        <taxon>Formicidae</taxon>
        <taxon>Myrmicinae</taxon>
        <taxon>Cardiocondyla</taxon>
    </lineage>
</organism>
<evidence type="ECO:0000256" key="4">
    <source>
        <dbReference type="ARBA" id="ARBA00022725"/>
    </source>
</evidence>
<evidence type="ECO:0000256" key="1">
    <source>
        <dbReference type="ARBA" id="ARBA00004141"/>
    </source>
</evidence>
<evidence type="ECO:0000256" key="2">
    <source>
        <dbReference type="ARBA" id="ARBA00022606"/>
    </source>
</evidence>
<keyword evidence="8 9" id="KW-0807">Transducer</keyword>
<dbReference type="AlphaFoldDB" id="A0AAW2FPQ1"/>
<proteinExistence type="inferred from homology"/>
<dbReference type="GO" id="GO:0005549">
    <property type="term" value="F:odorant binding"/>
    <property type="evidence" value="ECO:0007669"/>
    <property type="project" value="InterPro"/>
</dbReference>
<feature type="transmembrane region" description="Helical" evidence="9">
    <location>
        <begin position="276"/>
        <end position="297"/>
    </location>
</feature>
<dbReference type="PANTHER" id="PTHR21137:SF42">
    <property type="entry name" value="ODORANT RECEPTOR 83A"/>
    <property type="match status" value="1"/>
</dbReference>
<feature type="transmembrane region" description="Helical" evidence="9">
    <location>
        <begin position="76"/>
        <end position="99"/>
    </location>
</feature>
<comment type="caution">
    <text evidence="9">Lacks conserved residue(s) required for the propagation of feature annotation.</text>
</comment>
<feature type="transmembrane region" description="Helical" evidence="9">
    <location>
        <begin position="303"/>
        <end position="326"/>
    </location>
</feature>
<keyword evidence="5 9" id="KW-1133">Transmembrane helix</keyword>